<evidence type="ECO:0000313" key="1">
    <source>
        <dbReference type="EMBL" id="CAB3991396.1"/>
    </source>
</evidence>
<gene>
    <name evidence="1" type="ORF">PACLA_8A051098</name>
</gene>
<name>A0A7D9HW47_PARCT</name>
<dbReference type="OrthoDB" id="6008753at2759"/>
<protein>
    <submittedName>
        <fullName evidence="1">Uncharacterized protein</fullName>
    </submittedName>
</protein>
<sequence>MATFKMISVLLLLSASTIVNGWLIKNIRFRKVQPFKPPPKPAPKPTKPPAFSPVKDSRYCDESDITKLLSGGGRKKRAVLWPYDCKYPSIINSKGSYQFMYSIYTCCKQCDFPTYSTCVKKFGSPDWRCPSDGVHCILKCVSTYGPGYTEVLVKPGSGITTSSISGGLGTRPGKGTVVKVPKKVKCEKTEKLPNGKTCIRRLCVPLKT</sequence>
<proteinExistence type="predicted"/>
<reference evidence="1" key="1">
    <citation type="submission" date="2020-04" db="EMBL/GenBank/DDBJ databases">
        <authorList>
            <person name="Alioto T."/>
            <person name="Alioto T."/>
            <person name="Gomez Garrido J."/>
        </authorList>
    </citation>
    <scope>NUCLEOTIDE SEQUENCE</scope>
    <source>
        <strain evidence="1">A484AB</strain>
    </source>
</reference>
<keyword evidence="2" id="KW-1185">Reference proteome</keyword>
<accession>A0A7D9HW47</accession>
<evidence type="ECO:0000313" key="2">
    <source>
        <dbReference type="Proteomes" id="UP001152795"/>
    </source>
</evidence>
<dbReference type="Proteomes" id="UP001152795">
    <property type="component" value="Unassembled WGS sequence"/>
</dbReference>
<comment type="caution">
    <text evidence="1">The sequence shown here is derived from an EMBL/GenBank/DDBJ whole genome shotgun (WGS) entry which is preliminary data.</text>
</comment>
<dbReference type="EMBL" id="CACRXK020001842">
    <property type="protein sequence ID" value="CAB3991396.1"/>
    <property type="molecule type" value="Genomic_DNA"/>
</dbReference>
<organism evidence="1 2">
    <name type="scientific">Paramuricea clavata</name>
    <name type="common">Red gorgonian</name>
    <name type="synonym">Violescent sea-whip</name>
    <dbReference type="NCBI Taxonomy" id="317549"/>
    <lineage>
        <taxon>Eukaryota</taxon>
        <taxon>Metazoa</taxon>
        <taxon>Cnidaria</taxon>
        <taxon>Anthozoa</taxon>
        <taxon>Octocorallia</taxon>
        <taxon>Malacalcyonacea</taxon>
        <taxon>Plexauridae</taxon>
        <taxon>Paramuricea</taxon>
    </lineage>
</organism>
<dbReference type="AlphaFoldDB" id="A0A7D9HW47"/>